<proteinExistence type="predicted"/>
<sequence>MPTGIPQFTAALVPMQLDAFRLNPAVCGTGKDGDTTARISPITQPNYTFLRLENFLLQSDVQNHADLHNTAPASVNPRMSDIGARPNPQPLRHRHGIYIHWTLPRFYRSGSHGDDGSPDTPALVEPPTRWIVVRQLDLDSVKPADAKPAFANREYEAWVVESDHLWSLDQIPTSADLQTDLAPFVVGHAGPDVNIDNQAEVFIGRKTRLQDWSGHENPDAHPPNISLLRSGNQLFADFQMHNANVFSVLDNFEYGPDKKRQYLSHAKANYFVLGWHWKEDVDPLWNSGKTDAHAKSLETLFMKLQGIKAAPPEDRDPWLDDKSQLRILCHGAMYDVVWDHESKPKDVPADRFNARMVDPKAAAVSLGTTPMDALLSYCHSRTDHPEGPGDIAKLEADILLLESLLHTRDDGVEAQREAKDSVYNWSFNRAPGGERYYFSGEGNDGSSDKPPLEPEAPAILKLSELNQANMLLDSCKRALSQYRWDMFSLWWKYVSDVGNKNVDPTNPKNNEFARRTKDLSQHITSLTNRMEQLQTQIDNLLDPKEPKDNLLQTAKAASMPVFHRANDPTMLIGGVESGWPIDYLDKVSIRAPFQTISPKSGSPPLPTSLKKFLMLLEKVPDVFKEPAKALVTEFYVIRPGGGDPGKADEGKYYPQFHDQLNAAGRWRDQWGDRQPWFPLYAEWEVEYTHVPWEYWKLGEHTARLSESTRVRYGISVPPTSPGQAPPPLWEAIPQEKPDVRTLSGRVLILPQPSFSLEAKVIQLFDNTPKDILEKYLSEEQQTNLRNNIKKLAYLSSPLSGFVDALVTQAQGSHIKPENKDIGPDGKLALTVIERATNNDAGLTNENLGLIQGNSALTPYAALANFLTDNFCPFKPATHGQFRFVKLNIIDKFGQALMAIDQKPRHGGRPAYLPCISDFYEPQSIKLADGKTYANTVVKPKDDKTCQFIQLPPQINQNSRLNAHFVKRIAEDPGPHNPDLTSNWRPATEWESPIWGWVITNYADYGLQLFLPDGTFYREVRFGGPLGTLASPKWLPFAPPKTGGSTPDTRQLDLLLAELAKPTYLRGFWHMVTTAQDKLPAAPSAYAQFLNSIVGKPLALVNMGWSLELDGPPLSLQSTKATVQDPERWLTEKSTDDPEDKRKVYEFQVRLGDADAAYDGLVGYFDTTAPGSDALNLGHVRTFFAPQKETLEPLKRLDTDTYPVFTPFWEAPFPTESPYDDPTRVVSPERFVDRRNARMSVFGAIVDPFTPVHAYSSILPPVALALPPWTWQKAMNTMTAFFHAGPLTLPLNDVPEFDKDHVLTKDTARDRPDRDLPLPSLGAGAWSWFQPYAESAASATPGGDSPPQPVFNAFGIEKMGDLNKPGFQKGPYTAIEGYFQLRNPIGGPAPQK</sequence>
<evidence type="ECO:0000313" key="1">
    <source>
        <dbReference type="EMBL" id="KAK8851146.1"/>
    </source>
</evidence>
<reference evidence="1 2" key="1">
    <citation type="journal article" date="2024" name="IMA Fungus">
        <title>Apiospora arundinis, a panoply of carbohydrate-active enzymes and secondary metabolites.</title>
        <authorList>
            <person name="Sorensen T."/>
            <person name="Petersen C."/>
            <person name="Muurmann A.T."/>
            <person name="Christiansen J.V."/>
            <person name="Brundto M.L."/>
            <person name="Overgaard C.K."/>
            <person name="Boysen A.T."/>
            <person name="Wollenberg R.D."/>
            <person name="Larsen T.O."/>
            <person name="Sorensen J.L."/>
            <person name="Nielsen K.L."/>
            <person name="Sondergaard T.E."/>
        </authorList>
    </citation>
    <scope>NUCLEOTIDE SEQUENCE [LARGE SCALE GENOMIC DNA]</scope>
    <source>
        <strain evidence="1 2">AAU 773</strain>
    </source>
</reference>
<keyword evidence="2" id="KW-1185">Reference proteome</keyword>
<comment type="caution">
    <text evidence="1">The sequence shown here is derived from an EMBL/GenBank/DDBJ whole genome shotgun (WGS) entry which is preliminary data.</text>
</comment>
<dbReference type="EMBL" id="JAPCWZ010000009">
    <property type="protein sequence ID" value="KAK8851146.1"/>
    <property type="molecule type" value="Genomic_DNA"/>
</dbReference>
<gene>
    <name evidence="1" type="ORF">PGQ11_013625</name>
</gene>
<name>A0ABR2HQ51_9PEZI</name>
<accession>A0ABR2HQ51</accession>
<organism evidence="1 2">
    <name type="scientific">Apiospora arundinis</name>
    <dbReference type="NCBI Taxonomy" id="335852"/>
    <lineage>
        <taxon>Eukaryota</taxon>
        <taxon>Fungi</taxon>
        <taxon>Dikarya</taxon>
        <taxon>Ascomycota</taxon>
        <taxon>Pezizomycotina</taxon>
        <taxon>Sordariomycetes</taxon>
        <taxon>Xylariomycetidae</taxon>
        <taxon>Amphisphaeriales</taxon>
        <taxon>Apiosporaceae</taxon>
        <taxon>Apiospora</taxon>
    </lineage>
</organism>
<protein>
    <submittedName>
        <fullName evidence="1">Uncharacterized protein</fullName>
    </submittedName>
</protein>
<dbReference type="Proteomes" id="UP001390339">
    <property type="component" value="Unassembled WGS sequence"/>
</dbReference>
<evidence type="ECO:0000313" key="2">
    <source>
        <dbReference type="Proteomes" id="UP001390339"/>
    </source>
</evidence>